<evidence type="ECO:0000313" key="2">
    <source>
        <dbReference type="Proteomes" id="UP000503011"/>
    </source>
</evidence>
<accession>A0A6F8YEX5</accession>
<keyword evidence="2" id="KW-1185">Reference proteome</keyword>
<sequence length="61" mass="6251">MDAGGLGGVMKCGESVAPEGNTTVCGWADHGSVVLALLPGRTQDEGGALLRQIRGSIQKRE</sequence>
<dbReference type="RefSeq" id="WP_173155693.1">
    <property type="nucleotide sequence ID" value="NZ_AP022871.1"/>
</dbReference>
<protein>
    <submittedName>
        <fullName evidence="1">Uncharacterized protein</fullName>
    </submittedName>
</protein>
<dbReference type="AlphaFoldDB" id="A0A6F8YEX5"/>
<organism evidence="1 2">
    <name type="scientific">Phytohabitans suffuscus</name>
    <dbReference type="NCBI Taxonomy" id="624315"/>
    <lineage>
        <taxon>Bacteria</taxon>
        <taxon>Bacillati</taxon>
        <taxon>Actinomycetota</taxon>
        <taxon>Actinomycetes</taxon>
        <taxon>Micromonosporales</taxon>
        <taxon>Micromonosporaceae</taxon>
    </lineage>
</organism>
<reference evidence="1 2" key="1">
    <citation type="submission" date="2020-03" db="EMBL/GenBank/DDBJ databases">
        <title>Whole genome shotgun sequence of Phytohabitans suffuscus NBRC 105367.</title>
        <authorList>
            <person name="Komaki H."/>
            <person name="Tamura T."/>
        </authorList>
    </citation>
    <scope>NUCLEOTIDE SEQUENCE [LARGE SCALE GENOMIC DNA]</scope>
    <source>
        <strain evidence="1 2">NBRC 105367</strain>
    </source>
</reference>
<dbReference type="KEGG" id="psuu:Psuf_018140"/>
<evidence type="ECO:0000313" key="1">
    <source>
        <dbReference type="EMBL" id="BCB84501.1"/>
    </source>
</evidence>
<gene>
    <name evidence="1" type="ORF">Psuf_018140</name>
</gene>
<name>A0A6F8YEX5_9ACTN</name>
<reference evidence="1 2" key="2">
    <citation type="submission" date="2020-03" db="EMBL/GenBank/DDBJ databases">
        <authorList>
            <person name="Ichikawa N."/>
            <person name="Kimura A."/>
            <person name="Kitahashi Y."/>
            <person name="Uohara A."/>
        </authorList>
    </citation>
    <scope>NUCLEOTIDE SEQUENCE [LARGE SCALE GENOMIC DNA]</scope>
    <source>
        <strain evidence="1 2">NBRC 105367</strain>
    </source>
</reference>
<dbReference type="Proteomes" id="UP000503011">
    <property type="component" value="Chromosome"/>
</dbReference>
<proteinExistence type="predicted"/>
<dbReference type="EMBL" id="AP022871">
    <property type="protein sequence ID" value="BCB84501.1"/>
    <property type="molecule type" value="Genomic_DNA"/>
</dbReference>